<dbReference type="EMBL" id="BQNB010011766">
    <property type="protein sequence ID" value="GJS94879.1"/>
    <property type="molecule type" value="Genomic_DNA"/>
</dbReference>
<protein>
    <recommendedName>
        <fullName evidence="4">Retrotransposon protein</fullName>
    </recommendedName>
</protein>
<sequence length="148" mass="17268">MMSLTTFPMSFWGYSLEFVACILNMVPTKKVNKTPYEIWHGKVPNMSYLKETMGYYLYYPTENKIFVARYAKFFESNLISREASRSTIDFDEIQRQDAQPSENTSEYQPEAEHDDVGPQTDVNLVCRSASDTSRTYSVWFLCRLSEES</sequence>
<evidence type="ECO:0000313" key="3">
    <source>
        <dbReference type="Proteomes" id="UP001151760"/>
    </source>
</evidence>
<reference evidence="2" key="1">
    <citation type="journal article" date="2022" name="Int. J. Mol. Sci.">
        <title>Draft Genome of Tanacetum Coccineum: Genomic Comparison of Closely Related Tanacetum-Family Plants.</title>
        <authorList>
            <person name="Yamashiro T."/>
            <person name="Shiraishi A."/>
            <person name="Nakayama K."/>
            <person name="Satake H."/>
        </authorList>
    </citation>
    <scope>NUCLEOTIDE SEQUENCE</scope>
</reference>
<comment type="caution">
    <text evidence="2">The sequence shown here is derived from an EMBL/GenBank/DDBJ whole genome shotgun (WGS) entry which is preliminary data.</text>
</comment>
<evidence type="ECO:0008006" key="4">
    <source>
        <dbReference type="Google" id="ProtNLM"/>
    </source>
</evidence>
<dbReference type="Proteomes" id="UP001151760">
    <property type="component" value="Unassembled WGS sequence"/>
</dbReference>
<gene>
    <name evidence="2" type="ORF">Tco_0801847</name>
</gene>
<accession>A0ABQ4ZX44</accession>
<proteinExistence type="predicted"/>
<evidence type="ECO:0000313" key="2">
    <source>
        <dbReference type="EMBL" id="GJS94879.1"/>
    </source>
</evidence>
<name>A0ABQ4ZX44_9ASTR</name>
<feature type="compositionally biased region" description="Polar residues" evidence="1">
    <location>
        <begin position="96"/>
        <end position="107"/>
    </location>
</feature>
<feature type="region of interest" description="Disordered" evidence="1">
    <location>
        <begin position="90"/>
        <end position="120"/>
    </location>
</feature>
<keyword evidence="3" id="KW-1185">Reference proteome</keyword>
<evidence type="ECO:0000256" key="1">
    <source>
        <dbReference type="SAM" id="MobiDB-lite"/>
    </source>
</evidence>
<reference evidence="2" key="2">
    <citation type="submission" date="2022-01" db="EMBL/GenBank/DDBJ databases">
        <authorList>
            <person name="Yamashiro T."/>
            <person name="Shiraishi A."/>
            <person name="Satake H."/>
            <person name="Nakayama K."/>
        </authorList>
    </citation>
    <scope>NUCLEOTIDE SEQUENCE</scope>
</reference>
<organism evidence="2 3">
    <name type="scientific">Tanacetum coccineum</name>
    <dbReference type="NCBI Taxonomy" id="301880"/>
    <lineage>
        <taxon>Eukaryota</taxon>
        <taxon>Viridiplantae</taxon>
        <taxon>Streptophyta</taxon>
        <taxon>Embryophyta</taxon>
        <taxon>Tracheophyta</taxon>
        <taxon>Spermatophyta</taxon>
        <taxon>Magnoliopsida</taxon>
        <taxon>eudicotyledons</taxon>
        <taxon>Gunneridae</taxon>
        <taxon>Pentapetalae</taxon>
        <taxon>asterids</taxon>
        <taxon>campanulids</taxon>
        <taxon>Asterales</taxon>
        <taxon>Asteraceae</taxon>
        <taxon>Asteroideae</taxon>
        <taxon>Anthemideae</taxon>
        <taxon>Anthemidinae</taxon>
        <taxon>Tanacetum</taxon>
    </lineage>
</organism>